<dbReference type="Gene3D" id="1.20.1060.10">
    <property type="entry name" value="Taq DNA Polymerase, Chain T, domain 4"/>
    <property type="match status" value="1"/>
</dbReference>
<dbReference type="SUPFAM" id="SSF56672">
    <property type="entry name" value="DNA/RNA polymerases"/>
    <property type="match status" value="1"/>
</dbReference>
<evidence type="ECO:0000256" key="1">
    <source>
        <dbReference type="ARBA" id="ARBA00007705"/>
    </source>
</evidence>
<dbReference type="EC" id="2.7.7.7" evidence="3"/>
<accession>A0ABY1Q3W6</accession>
<keyword evidence="8 13" id="KW-0378">Hydrolase</keyword>
<comment type="similarity">
    <text evidence="1">Belongs to the DNA polymerase type-A family.</text>
</comment>
<keyword evidence="7" id="KW-0235">DNA replication</keyword>
<keyword evidence="5" id="KW-0808">Transferase</keyword>
<feature type="domain" description="DNA-directed DNA polymerase family A palm" evidence="12">
    <location>
        <begin position="417"/>
        <end position="677"/>
    </location>
</feature>
<evidence type="ECO:0000256" key="11">
    <source>
        <dbReference type="ARBA" id="ARBA00049244"/>
    </source>
</evidence>
<dbReference type="PANTHER" id="PTHR10133:SF27">
    <property type="entry name" value="DNA POLYMERASE NU"/>
    <property type="match status" value="1"/>
</dbReference>
<dbReference type="Proteomes" id="UP001157910">
    <property type="component" value="Unassembled WGS sequence"/>
</dbReference>
<dbReference type="RefSeq" id="WP_283405464.1">
    <property type="nucleotide sequence ID" value="NZ_FXUI01000002.1"/>
</dbReference>
<dbReference type="PANTHER" id="PTHR10133">
    <property type="entry name" value="DNA POLYMERASE I"/>
    <property type="match status" value="1"/>
</dbReference>
<evidence type="ECO:0000256" key="3">
    <source>
        <dbReference type="ARBA" id="ARBA00012417"/>
    </source>
</evidence>
<dbReference type="Gene3D" id="3.30.420.10">
    <property type="entry name" value="Ribonuclease H-like superfamily/Ribonuclease H"/>
    <property type="match status" value="1"/>
</dbReference>
<comment type="subunit">
    <text evidence="2">Single-chain monomer with multiple functions.</text>
</comment>
<dbReference type="InterPro" id="IPR001098">
    <property type="entry name" value="DNA-dir_DNA_pol_A_palm_dom"/>
</dbReference>
<dbReference type="InterPro" id="IPR043502">
    <property type="entry name" value="DNA/RNA_pol_sf"/>
</dbReference>
<comment type="catalytic activity">
    <reaction evidence="11">
        <text>DNA(n) + a 2'-deoxyribonucleoside 5'-triphosphate = DNA(n+1) + diphosphate</text>
        <dbReference type="Rhea" id="RHEA:22508"/>
        <dbReference type="Rhea" id="RHEA-COMP:17339"/>
        <dbReference type="Rhea" id="RHEA-COMP:17340"/>
        <dbReference type="ChEBI" id="CHEBI:33019"/>
        <dbReference type="ChEBI" id="CHEBI:61560"/>
        <dbReference type="ChEBI" id="CHEBI:173112"/>
        <dbReference type="EC" id="2.7.7.7"/>
    </reaction>
</comment>
<evidence type="ECO:0000256" key="9">
    <source>
        <dbReference type="ARBA" id="ARBA00022932"/>
    </source>
</evidence>
<name>A0ABY1Q3W6_9SPHN</name>
<dbReference type="EMBL" id="FXUI01000002">
    <property type="protein sequence ID" value="SMP58549.1"/>
    <property type="molecule type" value="Genomic_DNA"/>
</dbReference>
<evidence type="ECO:0000313" key="14">
    <source>
        <dbReference type="Proteomes" id="UP001157910"/>
    </source>
</evidence>
<evidence type="ECO:0000256" key="2">
    <source>
        <dbReference type="ARBA" id="ARBA00011541"/>
    </source>
</evidence>
<evidence type="ECO:0000256" key="7">
    <source>
        <dbReference type="ARBA" id="ARBA00022705"/>
    </source>
</evidence>
<dbReference type="PROSITE" id="PS00447">
    <property type="entry name" value="DNA_POLYMERASE_A"/>
    <property type="match status" value="1"/>
</dbReference>
<proteinExistence type="inferred from homology"/>
<comment type="caution">
    <text evidence="13">The sequence shown here is derived from an EMBL/GenBank/DDBJ whole genome shotgun (WGS) entry which is preliminary data.</text>
</comment>
<organism evidence="13 14">
    <name type="scientific">Novosphingobium panipatense</name>
    <dbReference type="NCBI Taxonomy" id="428991"/>
    <lineage>
        <taxon>Bacteria</taxon>
        <taxon>Pseudomonadati</taxon>
        <taxon>Pseudomonadota</taxon>
        <taxon>Alphaproteobacteria</taxon>
        <taxon>Sphingomonadales</taxon>
        <taxon>Sphingomonadaceae</taxon>
        <taxon>Novosphingobium</taxon>
    </lineage>
</organism>
<dbReference type="Gene3D" id="3.30.70.370">
    <property type="match status" value="2"/>
</dbReference>
<keyword evidence="9" id="KW-0239">DNA-directed DNA polymerase</keyword>
<evidence type="ECO:0000256" key="4">
    <source>
        <dbReference type="ARBA" id="ARBA00020311"/>
    </source>
</evidence>
<evidence type="ECO:0000259" key="12">
    <source>
        <dbReference type="SMART" id="SM00482"/>
    </source>
</evidence>
<keyword evidence="6" id="KW-0548">Nucleotidyltransferase</keyword>
<evidence type="ECO:0000256" key="6">
    <source>
        <dbReference type="ARBA" id="ARBA00022695"/>
    </source>
</evidence>
<protein>
    <recommendedName>
        <fullName evidence="4">DNA polymerase I</fullName>
        <ecNumber evidence="3">2.7.7.7</ecNumber>
    </recommendedName>
</protein>
<evidence type="ECO:0000256" key="10">
    <source>
        <dbReference type="ARBA" id="ARBA00023125"/>
    </source>
</evidence>
<dbReference type="GO" id="GO:0004527">
    <property type="term" value="F:exonuclease activity"/>
    <property type="evidence" value="ECO:0007669"/>
    <property type="project" value="UniProtKB-KW"/>
</dbReference>
<dbReference type="InterPro" id="IPR012337">
    <property type="entry name" value="RNaseH-like_sf"/>
</dbReference>
<evidence type="ECO:0000256" key="8">
    <source>
        <dbReference type="ARBA" id="ARBA00022839"/>
    </source>
</evidence>
<keyword evidence="8 13" id="KW-0269">Exonuclease</keyword>
<keyword evidence="8 13" id="KW-0540">Nuclease</keyword>
<evidence type="ECO:0000313" key="13">
    <source>
        <dbReference type="EMBL" id="SMP58549.1"/>
    </source>
</evidence>
<dbReference type="InterPro" id="IPR019760">
    <property type="entry name" value="DNA-dir_DNA_pol_A_CS"/>
</dbReference>
<gene>
    <name evidence="13" type="ORF">SAMN06296065_102495</name>
</gene>
<dbReference type="PRINTS" id="PR00868">
    <property type="entry name" value="DNAPOLI"/>
</dbReference>
<dbReference type="SUPFAM" id="SSF53098">
    <property type="entry name" value="Ribonuclease H-like"/>
    <property type="match status" value="2"/>
</dbReference>
<dbReference type="Pfam" id="PF00476">
    <property type="entry name" value="DNA_pol_A"/>
    <property type="match status" value="1"/>
</dbReference>
<sequence>MSSPYAGRQLVFDLETNGLLDTVTRVHCAVAIDVDTEEVFDFKPHEIGKFLELYTTPGIVWIGHNIIGYDFQVIEKIYGIKPPPVHLTIDTVNLARLVFSDQKNTDVKVASKWKKHLAAKAKWDTQEKYRIERAEADGIPTPVAAPYPGKVPKEFPGWMCGLHTLESWGYRLGTERKGDYAKEMKAKGLDPWAEWNPDMHAYMIQDGRLNLLLYKHLMAERPTPQSVLLEMRVQTLCARMERNGWPFNEAAAQELYLDLCAERDALSTSLRGLFPPWTIQLPDFIPKRNNKTKGYVAGVPVERFETIEFNPASRDHIADRLKAKYGWEPEDYTESGKPKIDDDVLTALPYPEAKALARYFMIQKRIGQLGEGKKAWLKLVRNGKIHGRYNTNGTVSGRASHLDPNVGQVPATGVEFGRECRSLFTVPKGWDQTGADQSGLELRCLGSFMAAFDGGAYIQTVLFGDVHWENAKALFGLPMDTERYAGKDENGHDIEIPEHEAFRKVAKTFIYAFLYGSGDMNLGYLAGVSEEEAKAWQADPAHLAAYLAMRKELFRRADRNFEARPTKQQLRWAYKGQLLRDRFLKQFPALSKLIKYVKDASKKGWLKGLDGRVLPVRSSHAALNVLLQSAGAVICKQWIADADDALQAAGFKHGWDGDYVFLGWIHDEIQIASRGGIKEQIAEIVVRCAQKAGDPFPQWRCQLDGEAKHGHSWADCH</sequence>
<dbReference type="SMART" id="SM00482">
    <property type="entry name" value="POLAc"/>
    <property type="match status" value="1"/>
</dbReference>
<reference evidence="13 14" key="1">
    <citation type="submission" date="2017-05" db="EMBL/GenBank/DDBJ databases">
        <authorList>
            <person name="Varghese N."/>
            <person name="Submissions S."/>
        </authorList>
    </citation>
    <scope>NUCLEOTIDE SEQUENCE [LARGE SCALE GENOMIC DNA]</scope>
    <source>
        <strain evidence="13 14">SM16</strain>
    </source>
</reference>
<evidence type="ECO:0000256" key="5">
    <source>
        <dbReference type="ARBA" id="ARBA00022679"/>
    </source>
</evidence>
<dbReference type="InterPro" id="IPR002298">
    <property type="entry name" value="DNA_polymerase_A"/>
</dbReference>
<dbReference type="InterPro" id="IPR036397">
    <property type="entry name" value="RNaseH_sf"/>
</dbReference>
<keyword evidence="14" id="KW-1185">Reference proteome</keyword>
<keyword evidence="10" id="KW-0238">DNA-binding</keyword>